<feature type="domain" description="G-patch" evidence="3">
    <location>
        <begin position="1"/>
        <end position="46"/>
    </location>
</feature>
<dbReference type="PANTHER" id="PTHR23149:SF9">
    <property type="entry name" value="G PATCH DOMAIN-CONTAINING PROTEIN 4"/>
    <property type="match status" value="1"/>
</dbReference>
<dbReference type="RefSeq" id="XP_034243452.1">
    <property type="nucleotide sequence ID" value="XM_034387561.1"/>
</dbReference>
<dbReference type="SMART" id="SM00443">
    <property type="entry name" value="G_patch"/>
    <property type="match status" value="1"/>
</dbReference>
<dbReference type="KEGG" id="tpal:117646533"/>
<feature type="compositionally biased region" description="Basic and acidic residues" evidence="2">
    <location>
        <begin position="304"/>
        <end position="321"/>
    </location>
</feature>
<dbReference type="AlphaFoldDB" id="A0A6P8Z8Z5"/>
<dbReference type="PROSITE" id="PS50174">
    <property type="entry name" value="G_PATCH"/>
    <property type="match status" value="1"/>
</dbReference>
<dbReference type="InParanoid" id="A0A6P8Z8Z5"/>
<organism evidence="5">
    <name type="scientific">Thrips palmi</name>
    <name type="common">Melon thrips</name>
    <dbReference type="NCBI Taxonomy" id="161013"/>
    <lineage>
        <taxon>Eukaryota</taxon>
        <taxon>Metazoa</taxon>
        <taxon>Ecdysozoa</taxon>
        <taxon>Arthropoda</taxon>
        <taxon>Hexapoda</taxon>
        <taxon>Insecta</taxon>
        <taxon>Pterygota</taxon>
        <taxon>Neoptera</taxon>
        <taxon>Paraneoptera</taxon>
        <taxon>Thysanoptera</taxon>
        <taxon>Terebrantia</taxon>
        <taxon>Thripoidea</taxon>
        <taxon>Thripidae</taxon>
        <taxon>Thrips</taxon>
    </lineage>
</organism>
<feature type="compositionally biased region" description="Basic residues" evidence="2">
    <location>
        <begin position="322"/>
        <end position="336"/>
    </location>
</feature>
<dbReference type="GO" id="GO:0003676">
    <property type="term" value="F:nucleic acid binding"/>
    <property type="evidence" value="ECO:0007669"/>
    <property type="project" value="InterPro"/>
</dbReference>
<dbReference type="OrthoDB" id="10019757at2759"/>
<evidence type="ECO:0000256" key="2">
    <source>
        <dbReference type="SAM" id="MobiDB-lite"/>
    </source>
</evidence>
<evidence type="ECO:0000256" key="1">
    <source>
        <dbReference type="ARBA" id="ARBA00040365"/>
    </source>
</evidence>
<dbReference type="FunCoup" id="A0A6P8Z8Z5">
    <property type="interactions" value="241"/>
</dbReference>
<feature type="region of interest" description="Disordered" evidence="2">
    <location>
        <begin position="284"/>
        <end position="336"/>
    </location>
</feature>
<dbReference type="Pfam" id="PF01585">
    <property type="entry name" value="G-patch"/>
    <property type="match status" value="1"/>
</dbReference>
<feature type="compositionally biased region" description="Basic and acidic residues" evidence="2">
    <location>
        <begin position="185"/>
        <end position="204"/>
    </location>
</feature>
<dbReference type="InterPro" id="IPR050656">
    <property type="entry name" value="PINX1"/>
</dbReference>
<dbReference type="GeneID" id="117646533"/>
<dbReference type="GO" id="GO:0005730">
    <property type="term" value="C:nucleolus"/>
    <property type="evidence" value="ECO:0007669"/>
    <property type="project" value="TreeGrafter"/>
</dbReference>
<evidence type="ECO:0000313" key="5">
    <source>
        <dbReference type="RefSeq" id="XP_034243452.1"/>
    </source>
</evidence>
<accession>A0A6P8Z8Z5</accession>
<proteinExistence type="predicted"/>
<sequence length="336" mass="38282">MDFAKRVLEKYGWSEGQGLGKDSTGITTALKPKVKLNVFGLGHDSAQTFTYRWWEDAFNEAARNVNVETTKDGTKMNIVDEDAVQVSAVKRSKINRDKAKYGSFIKRETLTKGGVTPEMEIDTSSHKLPMVLPAILSDEQLFQACGGRTAHKGARHGLTLSGKLQRVREQEEALLKAFQQNQYKEPKTTVGRELREEGESFEKNKSKKKKKSKTESVCEELAETCVGDETIVKKKKKKKRKSECDECDGVEGIEQSNDGVCETKKFKKSKKKKRHEMAEDIAEISLNRDEDAASETIQKKDKRKFKEEEMNKQDELNTHLEKKPKKKKRKTRETES</sequence>
<dbReference type="InterPro" id="IPR000467">
    <property type="entry name" value="G_patch_dom"/>
</dbReference>
<evidence type="ECO:0000259" key="3">
    <source>
        <dbReference type="PROSITE" id="PS50174"/>
    </source>
</evidence>
<gene>
    <name evidence="5" type="primary">LOC117646533</name>
</gene>
<reference evidence="5" key="1">
    <citation type="submission" date="2025-08" db="UniProtKB">
        <authorList>
            <consortium name="RefSeq"/>
        </authorList>
    </citation>
    <scope>IDENTIFICATION</scope>
    <source>
        <tissue evidence="5">Total insect</tissue>
    </source>
</reference>
<feature type="region of interest" description="Disordered" evidence="2">
    <location>
        <begin position="185"/>
        <end position="213"/>
    </location>
</feature>
<evidence type="ECO:0000313" key="4">
    <source>
        <dbReference type="Proteomes" id="UP000515158"/>
    </source>
</evidence>
<keyword evidence="4" id="KW-1185">Reference proteome</keyword>
<dbReference type="Proteomes" id="UP000515158">
    <property type="component" value="Unplaced"/>
</dbReference>
<name>A0A6P8Z8Z5_THRPL</name>
<dbReference type="PANTHER" id="PTHR23149">
    <property type="entry name" value="G PATCH DOMAIN CONTAINING PROTEIN"/>
    <property type="match status" value="1"/>
</dbReference>
<protein>
    <recommendedName>
        <fullName evidence="1">G patch domain-containing protein 4</fullName>
    </recommendedName>
</protein>